<evidence type="ECO:0000313" key="2">
    <source>
        <dbReference type="EMBL" id="MBP1325767.1"/>
    </source>
</evidence>
<sequence>MTTQQPGAGGIERLPRESGPTKMRLDAFAVLAFGIMAAIGIITLAVQKFAATFTPHGVVWQLPIEPQTSTATGLQLYNAEGPVEAAQVTGSFTSVEVTVTNLNTVSAVCLGAGIVLAALAFLIVVGATARIAWLFQRGRFFTLATSHALRTLNWSLGIGLLCAYAGWNLGANGIEAALNVRALNSVSGEWWSWYVIMLFAVTSFGLIDIALRRAIRVQHDAEGLI</sequence>
<protein>
    <recommendedName>
        <fullName evidence="4">DUF2975 domain-containing protein</fullName>
    </recommendedName>
</protein>
<accession>A0A940PS66</accession>
<evidence type="ECO:0000313" key="3">
    <source>
        <dbReference type="Proteomes" id="UP000675163"/>
    </source>
</evidence>
<dbReference type="AlphaFoldDB" id="A0A940PS66"/>
<feature type="transmembrane region" description="Helical" evidence="1">
    <location>
        <begin position="190"/>
        <end position="211"/>
    </location>
</feature>
<keyword evidence="1" id="KW-0472">Membrane</keyword>
<gene>
    <name evidence="2" type="ORF">JOF28_000999</name>
</gene>
<feature type="transmembrane region" description="Helical" evidence="1">
    <location>
        <begin position="152"/>
        <end position="170"/>
    </location>
</feature>
<evidence type="ECO:0008006" key="4">
    <source>
        <dbReference type="Google" id="ProtNLM"/>
    </source>
</evidence>
<organism evidence="2 3">
    <name type="scientific">Leucobacter exalbidus</name>
    <dbReference type="NCBI Taxonomy" id="662960"/>
    <lineage>
        <taxon>Bacteria</taxon>
        <taxon>Bacillati</taxon>
        <taxon>Actinomycetota</taxon>
        <taxon>Actinomycetes</taxon>
        <taxon>Micrococcales</taxon>
        <taxon>Microbacteriaceae</taxon>
        <taxon>Leucobacter</taxon>
    </lineage>
</organism>
<reference evidence="2" key="1">
    <citation type="submission" date="2021-02" db="EMBL/GenBank/DDBJ databases">
        <title>Sequencing the genomes of 1000 actinobacteria strains.</title>
        <authorList>
            <person name="Klenk H.-P."/>
        </authorList>
    </citation>
    <scope>NUCLEOTIDE SEQUENCE</scope>
    <source>
        <strain evidence="2">DSM 22850</strain>
    </source>
</reference>
<evidence type="ECO:0000256" key="1">
    <source>
        <dbReference type="SAM" id="Phobius"/>
    </source>
</evidence>
<comment type="caution">
    <text evidence="2">The sequence shown here is derived from an EMBL/GenBank/DDBJ whole genome shotgun (WGS) entry which is preliminary data.</text>
</comment>
<name>A0A940PS66_9MICO</name>
<keyword evidence="3" id="KW-1185">Reference proteome</keyword>
<keyword evidence="1" id="KW-0812">Transmembrane</keyword>
<keyword evidence="1" id="KW-1133">Transmembrane helix</keyword>
<dbReference type="Proteomes" id="UP000675163">
    <property type="component" value="Unassembled WGS sequence"/>
</dbReference>
<dbReference type="RefSeq" id="WP_209704774.1">
    <property type="nucleotide sequence ID" value="NZ_JAFIDA010000001.1"/>
</dbReference>
<proteinExistence type="predicted"/>
<feature type="transmembrane region" description="Helical" evidence="1">
    <location>
        <begin position="105"/>
        <end position="131"/>
    </location>
</feature>
<dbReference type="EMBL" id="JAFIDA010000001">
    <property type="protein sequence ID" value="MBP1325767.1"/>
    <property type="molecule type" value="Genomic_DNA"/>
</dbReference>
<feature type="transmembrane region" description="Helical" evidence="1">
    <location>
        <begin position="25"/>
        <end position="46"/>
    </location>
</feature>